<evidence type="ECO:0000259" key="8">
    <source>
        <dbReference type="Pfam" id="PF02687"/>
    </source>
</evidence>
<comment type="subcellular location">
    <subcellularLocation>
        <location evidence="1">Cell membrane</location>
        <topology evidence="1">Multi-pass membrane protein</topology>
    </subcellularLocation>
</comment>
<dbReference type="PANTHER" id="PTHR30572">
    <property type="entry name" value="MEMBRANE COMPONENT OF TRANSPORTER-RELATED"/>
    <property type="match status" value="1"/>
</dbReference>
<dbReference type="RefSeq" id="WP_182297097.1">
    <property type="nucleotide sequence ID" value="NZ_CP059851.1"/>
</dbReference>
<keyword evidence="5 7" id="KW-0472">Membrane</keyword>
<evidence type="ECO:0000256" key="2">
    <source>
        <dbReference type="ARBA" id="ARBA00022475"/>
    </source>
</evidence>
<keyword evidence="3 7" id="KW-0812">Transmembrane</keyword>
<evidence type="ECO:0000256" key="3">
    <source>
        <dbReference type="ARBA" id="ARBA00022692"/>
    </source>
</evidence>
<organism evidence="10 11">
    <name type="scientific">Sandaracinobacteroides saxicola</name>
    <dbReference type="NCBI Taxonomy" id="2759707"/>
    <lineage>
        <taxon>Bacteria</taxon>
        <taxon>Pseudomonadati</taxon>
        <taxon>Pseudomonadota</taxon>
        <taxon>Alphaproteobacteria</taxon>
        <taxon>Sphingomonadales</taxon>
        <taxon>Sphingosinicellaceae</taxon>
        <taxon>Sandaracinobacteroides</taxon>
    </lineage>
</organism>
<evidence type="ECO:0000313" key="11">
    <source>
        <dbReference type="Proteomes" id="UP000515292"/>
    </source>
</evidence>
<dbReference type="EMBL" id="CP059851">
    <property type="protein sequence ID" value="QMW23336.1"/>
    <property type="molecule type" value="Genomic_DNA"/>
</dbReference>
<feature type="transmembrane region" description="Helical" evidence="7">
    <location>
        <begin position="331"/>
        <end position="359"/>
    </location>
</feature>
<dbReference type="InterPro" id="IPR050250">
    <property type="entry name" value="Macrolide_Exporter_MacB"/>
</dbReference>
<comment type="similarity">
    <text evidence="6">Belongs to the ABC-4 integral membrane protein family.</text>
</comment>
<dbReference type="KEGG" id="sand:H3309_02195"/>
<evidence type="ECO:0000256" key="6">
    <source>
        <dbReference type="ARBA" id="ARBA00038076"/>
    </source>
</evidence>
<name>A0A7G5IIZ4_9SPHN</name>
<protein>
    <submittedName>
        <fullName evidence="10">ABC transporter permease</fullName>
    </submittedName>
</protein>
<dbReference type="Pfam" id="PF02687">
    <property type="entry name" value="FtsX"/>
    <property type="match status" value="1"/>
</dbReference>
<feature type="transmembrane region" description="Helical" evidence="7">
    <location>
        <begin position="284"/>
        <end position="310"/>
    </location>
</feature>
<feature type="transmembrane region" description="Helical" evidence="7">
    <location>
        <begin position="21"/>
        <end position="44"/>
    </location>
</feature>
<evidence type="ECO:0000256" key="4">
    <source>
        <dbReference type="ARBA" id="ARBA00022989"/>
    </source>
</evidence>
<dbReference type="GO" id="GO:0005886">
    <property type="term" value="C:plasma membrane"/>
    <property type="evidence" value="ECO:0007669"/>
    <property type="project" value="UniProtKB-SubCell"/>
</dbReference>
<gene>
    <name evidence="10" type="ORF">H3309_02195</name>
</gene>
<keyword evidence="2" id="KW-1003">Cell membrane</keyword>
<feature type="transmembrane region" description="Helical" evidence="7">
    <location>
        <begin position="365"/>
        <end position="391"/>
    </location>
</feature>
<evidence type="ECO:0000259" key="9">
    <source>
        <dbReference type="Pfam" id="PF12704"/>
    </source>
</evidence>
<accession>A0A7G5IIZ4</accession>
<keyword evidence="11" id="KW-1185">Reference proteome</keyword>
<sequence length="407" mass="41864">MLGSMLAEAWSALVANRLRSGLTMLGMIIGVASVILLLALGGGVQKRVSESISALGSNLLIITSGSAQGRGGISQGAGTGPTLTLDDAEAIGALPDVVAAAPSGALAAQVVAGPTNWLTQVQTSTPAWFAVQDWFPDEGRAFTEMENRAAARVAVIGATVADNLFGANDPLGQQVRIRGVTFTIIGILPKKGQGIGGQNRDDVVVVPLLAAQRLIQGGGAFRRSIRTISVSVTRPEAVDDVQDVIGAMLRRRHGLAPGVPDDFTITNITAVGDTFKETTQALSLLLGAIGGISLVVGGIGIMNIMLVSVTERTREIGIRMAIGASRAAVRLQFLLEALMLSLVGCLAGVMIGVGLTLIAGKALPFAPVITAGSIVTSFLISAGIGIFFGWYPANRAAKLSPIEALRS</sequence>
<dbReference type="PANTHER" id="PTHR30572:SF4">
    <property type="entry name" value="ABC TRANSPORTER PERMEASE YTRF"/>
    <property type="match status" value="1"/>
</dbReference>
<dbReference type="Proteomes" id="UP000515292">
    <property type="component" value="Chromosome"/>
</dbReference>
<proteinExistence type="inferred from homology"/>
<dbReference type="GO" id="GO:0022857">
    <property type="term" value="F:transmembrane transporter activity"/>
    <property type="evidence" value="ECO:0007669"/>
    <property type="project" value="TreeGrafter"/>
</dbReference>
<evidence type="ECO:0000256" key="7">
    <source>
        <dbReference type="SAM" id="Phobius"/>
    </source>
</evidence>
<evidence type="ECO:0000256" key="1">
    <source>
        <dbReference type="ARBA" id="ARBA00004651"/>
    </source>
</evidence>
<feature type="domain" description="ABC3 transporter permease C-terminal" evidence="8">
    <location>
        <begin position="289"/>
        <end position="401"/>
    </location>
</feature>
<keyword evidence="4 7" id="KW-1133">Transmembrane helix</keyword>
<dbReference type="InterPro" id="IPR025857">
    <property type="entry name" value="MacB_PCD"/>
</dbReference>
<evidence type="ECO:0000256" key="5">
    <source>
        <dbReference type="ARBA" id="ARBA00023136"/>
    </source>
</evidence>
<dbReference type="Pfam" id="PF12704">
    <property type="entry name" value="MacB_PCD"/>
    <property type="match status" value="1"/>
</dbReference>
<feature type="domain" description="MacB-like periplasmic core" evidence="9">
    <location>
        <begin position="20"/>
        <end position="245"/>
    </location>
</feature>
<dbReference type="InterPro" id="IPR003838">
    <property type="entry name" value="ABC3_permease_C"/>
</dbReference>
<evidence type="ECO:0000313" key="10">
    <source>
        <dbReference type="EMBL" id="QMW23336.1"/>
    </source>
</evidence>
<dbReference type="AlphaFoldDB" id="A0A7G5IIZ4"/>
<reference evidence="10 11" key="1">
    <citation type="submission" date="2020-07" db="EMBL/GenBank/DDBJ databases">
        <title>Complete genome sequence for Sandaracinobacter sp. M6.</title>
        <authorList>
            <person name="Tang Y."/>
            <person name="Liu Q."/>
            <person name="Guo Z."/>
            <person name="Lei P."/>
            <person name="Huang B."/>
        </authorList>
    </citation>
    <scope>NUCLEOTIDE SEQUENCE [LARGE SCALE GENOMIC DNA]</scope>
    <source>
        <strain evidence="10 11">M6</strain>
    </source>
</reference>